<evidence type="ECO:0008006" key="3">
    <source>
        <dbReference type="Google" id="ProtNLM"/>
    </source>
</evidence>
<proteinExistence type="predicted"/>
<sequence length="772" mass="88269">MKRKHIVVTLVIALLAVGMASVQLMSGAEHAPDVTGLDSVPTKRQLRRSFFDKREIMVVYGATDSLLAQRYKELLEPLSRQEVTSSWRSAKVTFKNASSVNEEDLQQQVVFMVGAIDEHAVLQRFLANTPFYVDKAKIKIGAKSIDNDNALLSVGFYPSPLNPTLPFTFITGTDPTRIFNFFVKRVTNGGQGFYRQNLDYEVYHGPKRVVLGDFDAQWKIDATTFFDFSKGPKELLNTESYRFVAHNNATDVATARETLDRMQRMTATINDVVPGTEADSKITYHYYANMEEKGLMTGNTDQAHMDTLSNTVHIIANEVYKDNHTGKDYALLLHRKLGSSNMDILTKGLPIYFTETWQKKGYRYWAGQLIASDNFLTVSQLLDNDFLQWESALVRDCMAGLFTEFLLDTWGREKYLAAYADLDLTPKELELLELQWQDYLITVANNHSPEKQPVKALPYVKGFNFAHEGYNIYNGYGSGKATESLRKQKDMGSNAVAIVPYSGINDIHTPTAFRFSDHAGGENDESVVHAASVARTMDMYTVLKPQIFVGGSWPGGIDMQTDADWELFFDHYYRWIRHYAFLAEIYDIDALCIGVEFTKATLLHPDAWRKMIQKTRGLYSGQITYAANWGEEFENIAFWDDLDFIGLNSYYPLSKKDNPTNAEMAAKFDTIKIKIKTVYDRFKKPIVFTEIGFRSIDAPWKNPHAEADESINQEMQQRCYEIIFQGIENEPWCQGILWWKYPSYLEYRGVDNNAFTPNNKLADETVRKWFSK</sequence>
<dbReference type="Proteomes" id="UP000198337">
    <property type="component" value="Unassembled WGS sequence"/>
</dbReference>
<dbReference type="RefSeq" id="WP_089260643.1">
    <property type="nucleotide sequence ID" value="NZ_FZNV01000003.1"/>
</dbReference>
<dbReference type="Gene3D" id="3.20.20.80">
    <property type="entry name" value="Glycosidases"/>
    <property type="match status" value="1"/>
</dbReference>
<gene>
    <name evidence="1" type="ORF">SAMN04488009_2173</name>
</gene>
<dbReference type="CDD" id="cd19608">
    <property type="entry name" value="GH113_mannanase-like"/>
    <property type="match status" value="1"/>
</dbReference>
<name>A0ABY1SHB5_9FLAO</name>
<organism evidence="1 2">
    <name type="scientific">Maribacter sedimenticola</name>
    <dbReference type="NCBI Taxonomy" id="228956"/>
    <lineage>
        <taxon>Bacteria</taxon>
        <taxon>Pseudomonadati</taxon>
        <taxon>Bacteroidota</taxon>
        <taxon>Flavobacteriia</taxon>
        <taxon>Flavobacteriales</taxon>
        <taxon>Flavobacteriaceae</taxon>
        <taxon>Maribacter</taxon>
    </lineage>
</organism>
<dbReference type="EMBL" id="FZNV01000003">
    <property type="protein sequence ID" value="SNR53119.1"/>
    <property type="molecule type" value="Genomic_DNA"/>
</dbReference>
<dbReference type="InterPro" id="IPR017853">
    <property type="entry name" value="GH"/>
</dbReference>
<reference evidence="1 2" key="1">
    <citation type="submission" date="2017-06" db="EMBL/GenBank/DDBJ databases">
        <authorList>
            <person name="Varghese N."/>
            <person name="Submissions S."/>
        </authorList>
    </citation>
    <scope>NUCLEOTIDE SEQUENCE [LARGE SCALE GENOMIC DNA]</scope>
    <source>
        <strain evidence="1 2">DSM 19840</strain>
    </source>
</reference>
<evidence type="ECO:0000313" key="2">
    <source>
        <dbReference type="Proteomes" id="UP000198337"/>
    </source>
</evidence>
<protein>
    <recommendedName>
        <fullName evidence="3">Glycosyl hydrolase catalytic core</fullName>
    </recommendedName>
</protein>
<accession>A0ABY1SHB5</accession>
<comment type="caution">
    <text evidence="1">The sequence shown here is derived from an EMBL/GenBank/DDBJ whole genome shotgun (WGS) entry which is preliminary data.</text>
</comment>
<dbReference type="InterPro" id="IPR055151">
    <property type="entry name" value="GH113"/>
</dbReference>
<keyword evidence="2" id="KW-1185">Reference proteome</keyword>
<dbReference type="Pfam" id="PF22612">
    <property type="entry name" value="GH113"/>
    <property type="match status" value="1"/>
</dbReference>
<evidence type="ECO:0000313" key="1">
    <source>
        <dbReference type="EMBL" id="SNR53119.1"/>
    </source>
</evidence>
<dbReference type="SUPFAM" id="SSF51445">
    <property type="entry name" value="(Trans)glycosidases"/>
    <property type="match status" value="1"/>
</dbReference>